<dbReference type="EMBL" id="KN837305">
    <property type="protein sequence ID" value="KIJ28447.1"/>
    <property type="molecule type" value="Genomic_DNA"/>
</dbReference>
<organism evidence="1 2">
    <name type="scientific">Sphaerobolus stellatus (strain SS14)</name>
    <dbReference type="NCBI Taxonomy" id="990650"/>
    <lineage>
        <taxon>Eukaryota</taxon>
        <taxon>Fungi</taxon>
        <taxon>Dikarya</taxon>
        <taxon>Basidiomycota</taxon>
        <taxon>Agaricomycotina</taxon>
        <taxon>Agaricomycetes</taxon>
        <taxon>Phallomycetidae</taxon>
        <taxon>Geastrales</taxon>
        <taxon>Sphaerobolaceae</taxon>
        <taxon>Sphaerobolus</taxon>
    </lineage>
</organism>
<proteinExistence type="predicted"/>
<gene>
    <name evidence="1" type="ORF">M422DRAFT_77975</name>
</gene>
<dbReference type="AlphaFoldDB" id="A0A0C9UHP4"/>
<feature type="non-terminal residue" evidence="1">
    <location>
        <position position="1"/>
    </location>
</feature>
<protein>
    <submittedName>
        <fullName evidence="1">Uncharacterized protein</fullName>
    </submittedName>
</protein>
<dbReference type="OrthoDB" id="3259165at2759"/>
<reference evidence="1 2" key="1">
    <citation type="submission" date="2014-06" db="EMBL/GenBank/DDBJ databases">
        <title>Evolutionary Origins and Diversification of the Mycorrhizal Mutualists.</title>
        <authorList>
            <consortium name="DOE Joint Genome Institute"/>
            <consortium name="Mycorrhizal Genomics Consortium"/>
            <person name="Kohler A."/>
            <person name="Kuo A."/>
            <person name="Nagy L.G."/>
            <person name="Floudas D."/>
            <person name="Copeland A."/>
            <person name="Barry K.W."/>
            <person name="Cichocki N."/>
            <person name="Veneault-Fourrey C."/>
            <person name="LaButti K."/>
            <person name="Lindquist E.A."/>
            <person name="Lipzen A."/>
            <person name="Lundell T."/>
            <person name="Morin E."/>
            <person name="Murat C."/>
            <person name="Riley R."/>
            <person name="Ohm R."/>
            <person name="Sun H."/>
            <person name="Tunlid A."/>
            <person name="Henrissat B."/>
            <person name="Grigoriev I.V."/>
            <person name="Hibbett D.S."/>
            <person name="Martin F."/>
        </authorList>
    </citation>
    <scope>NUCLEOTIDE SEQUENCE [LARGE SCALE GENOMIC DNA]</scope>
    <source>
        <strain evidence="1 2">SS14</strain>
    </source>
</reference>
<sequence length="120" mass="13974">MNAKAVKSRIRSKLIAQKFKRGRLEKAYRHHMMQEKDHAQTKALLKRRNKSISSLVAKYNRLVELMCDLKRRHKAPVAAHMPSLLKLQKLFRLDVDDDIWNDDGLGDDDASQPPSWLVNE</sequence>
<evidence type="ECO:0000313" key="2">
    <source>
        <dbReference type="Proteomes" id="UP000054279"/>
    </source>
</evidence>
<name>A0A0C9UHP4_SPHS4</name>
<dbReference type="HOGENOM" id="CLU_004552_4_0_1"/>
<evidence type="ECO:0000313" key="1">
    <source>
        <dbReference type="EMBL" id="KIJ28447.1"/>
    </source>
</evidence>
<keyword evidence="2" id="KW-1185">Reference proteome</keyword>
<dbReference type="Proteomes" id="UP000054279">
    <property type="component" value="Unassembled WGS sequence"/>
</dbReference>
<accession>A0A0C9UHP4</accession>